<dbReference type="AlphaFoldDB" id="A0A8R1EKJ8"/>
<organism evidence="1 2">
    <name type="scientific">Caenorhabditis japonica</name>
    <dbReference type="NCBI Taxonomy" id="281687"/>
    <lineage>
        <taxon>Eukaryota</taxon>
        <taxon>Metazoa</taxon>
        <taxon>Ecdysozoa</taxon>
        <taxon>Nematoda</taxon>
        <taxon>Chromadorea</taxon>
        <taxon>Rhabditida</taxon>
        <taxon>Rhabditina</taxon>
        <taxon>Rhabditomorpha</taxon>
        <taxon>Rhabditoidea</taxon>
        <taxon>Rhabditidae</taxon>
        <taxon>Peloderinae</taxon>
        <taxon>Caenorhabditis</taxon>
    </lineage>
</organism>
<reference evidence="2" key="1">
    <citation type="submission" date="2010-08" db="EMBL/GenBank/DDBJ databases">
        <authorList>
            <consortium name="Caenorhabditis japonica Sequencing Consortium"/>
            <person name="Wilson R.K."/>
        </authorList>
    </citation>
    <scope>NUCLEOTIDE SEQUENCE [LARGE SCALE GENOMIC DNA]</scope>
    <source>
        <strain evidence="2">DF5081</strain>
    </source>
</reference>
<name>A0A8R1EKJ8_CAEJA</name>
<evidence type="ECO:0008006" key="3">
    <source>
        <dbReference type="Google" id="ProtNLM"/>
    </source>
</evidence>
<reference evidence="1" key="2">
    <citation type="submission" date="2022-06" db="UniProtKB">
        <authorList>
            <consortium name="EnsemblMetazoa"/>
        </authorList>
    </citation>
    <scope>IDENTIFICATION</scope>
    <source>
        <strain evidence="1">DF5081</strain>
    </source>
</reference>
<dbReference type="EnsemblMetazoa" id="CJA36883.1">
    <property type="protein sequence ID" value="CJA36883.1"/>
    <property type="gene ID" value="WBGene00212730"/>
</dbReference>
<sequence>MLRRKSNPIYYHEGYIFRHVKCLSDGSSLLYCDNRKTEVGCNALAHLRNGSVVLKRAHNGHKANDGIAKAKLAKTSLKERAGVCSKPPRELLFDAKLQFGTIPVDIGRTKENYARMIQRVRKSECDDCARVNALISEFTGLMSTDIDGVLDYAPIPPQLPLTGLEFLKAIRSARKYT</sequence>
<accession>A0A8R1EKJ8</accession>
<keyword evidence="2" id="KW-1185">Reference proteome</keyword>
<proteinExistence type="predicted"/>
<evidence type="ECO:0000313" key="1">
    <source>
        <dbReference type="EnsemblMetazoa" id="CJA36883.1"/>
    </source>
</evidence>
<dbReference type="Gene3D" id="2.20.25.240">
    <property type="match status" value="1"/>
</dbReference>
<dbReference type="Proteomes" id="UP000005237">
    <property type="component" value="Unassembled WGS sequence"/>
</dbReference>
<evidence type="ECO:0000313" key="2">
    <source>
        <dbReference type="Proteomes" id="UP000005237"/>
    </source>
</evidence>
<protein>
    <recommendedName>
        <fullName evidence="3">FLYWCH-type domain-containing protein</fullName>
    </recommendedName>
</protein>